<dbReference type="InterPro" id="IPR004843">
    <property type="entry name" value="Calcineurin-like_PHP"/>
</dbReference>
<dbReference type="GO" id="GO:0009245">
    <property type="term" value="P:lipid A biosynthetic process"/>
    <property type="evidence" value="ECO:0007669"/>
    <property type="project" value="TreeGrafter"/>
</dbReference>
<protein>
    <recommendedName>
        <fullName evidence="3">Calcineurin-like phosphoesterase domain-containing protein</fullName>
    </recommendedName>
</protein>
<name>A0A6J4PE65_9ACTN</name>
<dbReference type="GO" id="GO:0016020">
    <property type="term" value="C:membrane"/>
    <property type="evidence" value="ECO:0007669"/>
    <property type="project" value="GOC"/>
</dbReference>
<dbReference type="AlphaFoldDB" id="A0A6J4PE65"/>
<dbReference type="EMBL" id="CADCUV010000076">
    <property type="protein sequence ID" value="CAA9410992.1"/>
    <property type="molecule type" value="Genomic_DNA"/>
</dbReference>
<dbReference type="SUPFAM" id="SSF56300">
    <property type="entry name" value="Metallo-dependent phosphatases"/>
    <property type="match status" value="1"/>
</dbReference>
<gene>
    <name evidence="4" type="ORF">AVDCRST_MAG22-1875</name>
</gene>
<organism evidence="4">
    <name type="scientific">uncultured Rubrobacteraceae bacterium</name>
    <dbReference type="NCBI Taxonomy" id="349277"/>
    <lineage>
        <taxon>Bacteria</taxon>
        <taxon>Bacillati</taxon>
        <taxon>Actinomycetota</taxon>
        <taxon>Rubrobacteria</taxon>
        <taxon>Rubrobacterales</taxon>
        <taxon>Rubrobacteraceae</taxon>
        <taxon>environmental samples</taxon>
    </lineage>
</organism>
<dbReference type="PANTHER" id="PTHR31302">
    <property type="entry name" value="TRANSMEMBRANE PROTEIN WITH METALLOPHOSPHOESTERASE DOMAIN-RELATED"/>
    <property type="match status" value="1"/>
</dbReference>
<reference evidence="4" key="1">
    <citation type="submission" date="2020-02" db="EMBL/GenBank/DDBJ databases">
        <authorList>
            <person name="Meier V. D."/>
        </authorList>
    </citation>
    <scope>NUCLEOTIDE SEQUENCE</scope>
    <source>
        <strain evidence="4">AVDCRST_MAG22</strain>
    </source>
</reference>
<evidence type="ECO:0000313" key="4">
    <source>
        <dbReference type="EMBL" id="CAA9410992.1"/>
    </source>
</evidence>
<dbReference type="CDD" id="cd07385">
    <property type="entry name" value="MPP_YkuE_C"/>
    <property type="match status" value="1"/>
</dbReference>
<keyword evidence="1" id="KW-0479">Metal-binding</keyword>
<dbReference type="Gene3D" id="3.60.21.10">
    <property type="match status" value="1"/>
</dbReference>
<evidence type="ECO:0000256" key="1">
    <source>
        <dbReference type="ARBA" id="ARBA00022723"/>
    </source>
</evidence>
<dbReference type="InterPro" id="IPR051158">
    <property type="entry name" value="Metallophosphoesterase_sf"/>
</dbReference>
<evidence type="ECO:0000256" key="2">
    <source>
        <dbReference type="ARBA" id="ARBA00022801"/>
    </source>
</evidence>
<dbReference type="PANTHER" id="PTHR31302:SF31">
    <property type="entry name" value="PHOSPHODIESTERASE YAEI"/>
    <property type="match status" value="1"/>
</dbReference>
<dbReference type="GO" id="GO:0008758">
    <property type="term" value="F:UDP-2,3-diacylglucosamine hydrolase activity"/>
    <property type="evidence" value="ECO:0007669"/>
    <property type="project" value="TreeGrafter"/>
</dbReference>
<dbReference type="InterPro" id="IPR029052">
    <property type="entry name" value="Metallo-depent_PP-like"/>
</dbReference>
<sequence>MASCGRLRRLAGAAALLGAGGLLYAREVEPRRLEVVRPELTLPRLAAAFDGYRIVQIGDLHLDDWSRPARLEKISSLVNAERPDLIVVTGNFASYSARRLDTERLVGALRRLRAPDGVLAILGNHDYLTDVKLIRRCIREAGLTELLNSVVTLKRGNSELHVAGIDDVMEGRSRLDLVLKDLPASGAAVLLAHEPDFADVAAAAGRFDLQLSGHSHGGQVRIPLLGRAVLPPFSQRYTRSLHRVGEMLLYANRGLGTVHARLRFGCRPEITAHTLRSPEA</sequence>
<proteinExistence type="predicted"/>
<accession>A0A6J4PE65</accession>
<keyword evidence="2" id="KW-0378">Hydrolase</keyword>
<feature type="domain" description="Calcineurin-like phosphoesterase" evidence="3">
    <location>
        <begin position="53"/>
        <end position="217"/>
    </location>
</feature>
<dbReference type="GO" id="GO:0046872">
    <property type="term" value="F:metal ion binding"/>
    <property type="evidence" value="ECO:0007669"/>
    <property type="project" value="UniProtKB-KW"/>
</dbReference>
<dbReference type="Pfam" id="PF00149">
    <property type="entry name" value="Metallophos"/>
    <property type="match status" value="1"/>
</dbReference>
<evidence type="ECO:0000259" key="3">
    <source>
        <dbReference type="Pfam" id="PF00149"/>
    </source>
</evidence>